<evidence type="ECO:0000313" key="1">
    <source>
        <dbReference type="EMBL" id="GAH27148.1"/>
    </source>
</evidence>
<dbReference type="EMBL" id="BART01040212">
    <property type="protein sequence ID" value="GAH27148.1"/>
    <property type="molecule type" value="Genomic_DNA"/>
</dbReference>
<accession>X1G296</accession>
<name>X1G296_9ZZZZ</name>
<sequence>INLDEGKVNFHSQNIKMWHKVLTHGITPNEFLEELSLYIEQGL</sequence>
<proteinExistence type="predicted"/>
<comment type="caution">
    <text evidence="1">The sequence shown here is derived from an EMBL/GenBank/DDBJ whole genome shotgun (WGS) entry which is preliminary data.</text>
</comment>
<reference evidence="1" key="1">
    <citation type="journal article" date="2014" name="Front. Microbiol.">
        <title>High frequency of phylogenetically diverse reductive dehalogenase-homologous genes in deep subseafloor sedimentary metagenomes.</title>
        <authorList>
            <person name="Kawai M."/>
            <person name="Futagami T."/>
            <person name="Toyoda A."/>
            <person name="Takaki Y."/>
            <person name="Nishi S."/>
            <person name="Hori S."/>
            <person name="Arai W."/>
            <person name="Tsubouchi T."/>
            <person name="Morono Y."/>
            <person name="Uchiyama I."/>
            <person name="Ito T."/>
            <person name="Fujiyama A."/>
            <person name="Inagaki F."/>
            <person name="Takami H."/>
        </authorList>
    </citation>
    <scope>NUCLEOTIDE SEQUENCE</scope>
    <source>
        <strain evidence="1">Expedition CK06-06</strain>
    </source>
</reference>
<dbReference type="AlphaFoldDB" id="X1G296"/>
<organism evidence="1">
    <name type="scientific">marine sediment metagenome</name>
    <dbReference type="NCBI Taxonomy" id="412755"/>
    <lineage>
        <taxon>unclassified sequences</taxon>
        <taxon>metagenomes</taxon>
        <taxon>ecological metagenomes</taxon>
    </lineage>
</organism>
<gene>
    <name evidence="1" type="ORF">S01H4_65604</name>
</gene>
<protein>
    <submittedName>
        <fullName evidence="1">Uncharacterized protein</fullName>
    </submittedName>
</protein>
<feature type="non-terminal residue" evidence="1">
    <location>
        <position position="1"/>
    </location>
</feature>